<dbReference type="Pfam" id="PF20437">
    <property type="entry name" value="LonC_helical"/>
    <property type="match status" value="1"/>
</dbReference>
<protein>
    <recommendedName>
        <fullName evidence="2">endopeptidase La</fullName>
        <ecNumber evidence="2">3.4.21.53</ecNumber>
    </recommendedName>
</protein>
<dbReference type="InterPro" id="IPR027417">
    <property type="entry name" value="P-loop_NTPase"/>
</dbReference>
<dbReference type="Pfam" id="PF20436">
    <property type="entry name" value="LonB_AAA-LID"/>
    <property type="match status" value="1"/>
</dbReference>
<dbReference type="GO" id="GO:0004176">
    <property type="term" value="F:ATP-dependent peptidase activity"/>
    <property type="evidence" value="ECO:0007669"/>
    <property type="project" value="UniProtKB-UniRule"/>
</dbReference>
<feature type="coiled-coil region" evidence="3">
    <location>
        <begin position="214"/>
        <end position="248"/>
    </location>
</feature>
<keyword evidence="1 2" id="KW-0645">Protease</keyword>
<dbReference type="PROSITE" id="PS51786">
    <property type="entry name" value="LON_PROTEOLYTIC"/>
    <property type="match status" value="1"/>
</dbReference>
<keyword evidence="2" id="KW-0720">Serine protease</keyword>
<evidence type="ECO:0000259" key="5">
    <source>
        <dbReference type="PROSITE" id="PS51786"/>
    </source>
</evidence>
<sequence>MTRKQIPVVPVEQLRWTLDPESLPFDSTEELDEQQHIIGQRRGVDAFRMGMGIEAKGYNIFVTGAAGIGKLAMVKRLLKNHTAEDRTPDDLCYVNNFSNPDEPALLRFAAGEGRRFKEAVQQFLEDIKREVPQLFESQEYINSKNEIIEAHDRKTRDFFKNLEARVRDAGFVLVNMQMGQVQRPDIVPLVDGEPVHLMKLEEMADKGRFPQEELESLQKKYKELKEEIDAIFLEVRHLQKEVKKKSEEVDKLMFGNAAAELAQPLYESFKDEKVIRHLDAMLADMAENLDTIRMIGQTPQGMPGMPMMPVSAESILHPYQANLIVDNAEKKGRPVIVESYPTYRNLFGGIDRVMDRSGVWRTDFTKIASGSFIKANGGYLVLNLMDAIMEPGVWQTLKRALKNAETEIQTFDPWYFVTTSGLKPEPIKMEVKVVVLATPQLYHMLRNYDPDMVKVFKIRADFDSTMERSSEAVNEIARLMKTFGRAQNLLPFDRSAVARLMEEGVRYAGRQEKISTSFPVLRDVMEESSHIARLAEYARVEARHVDEAIKARIDRASLMEEKLQEMIDRGSVFIDTDGEVVGQVNGLAVYSLGDYMFGKPSRITANTSMGREGIINIEREADLSGAIHNKGMLILAGYLRQNFAQDKPLSLAASIAFEQSYGGVDGDSASSTELYALFSSLSGVPIRQGIAVTGSVNQRGEVQPIGGVNEKIEGFFACCEKKGLTGTQGVLIPKANLKDLMLREHVVRAVAEGKFSIWAVDHVDHGIEVLTGMPAGKRSKYGKFPAGTVYHLVEKKLTALAEGLRAFGDKKSETRRQKRKSSSADQKDE</sequence>
<dbReference type="STRING" id="207559.Dde_2007"/>
<dbReference type="GO" id="GO:0004252">
    <property type="term" value="F:serine-type endopeptidase activity"/>
    <property type="evidence" value="ECO:0007669"/>
    <property type="project" value="UniProtKB-UniRule"/>
</dbReference>
<evidence type="ECO:0000313" key="7">
    <source>
        <dbReference type="Proteomes" id="UP000002710"/>
    </source>
</evidence>
<feature type="domain" description="Lon proteolytic" evidence="5">
    <location>
        <begin position="578"/>
        <end position="773"/>
    </location>
</feature>
<dbReference type="Gene3D" id="3.30.230.10">
    <property type="match status" value="1"/>
</dbReference>
<evidence type="ECO:0000256" key="2">
    <source>
        <dbReference type="PROSITE-ProRule" id="PRU01122"/>
    </source>
</evidence>
<dbReference type="InterPro" id="IPR020568">
    <property type="entry name" value="Ribosomal_Su5_D2-typ_SF"/>
</dbReference>
<dbReference type="InterPro" id="IPR041699">
    <property type="entry name" value="AAA_32"/>
</dbReference>
<evidence type="ECO:0000256" key="3">
    <source>
        <dbReference type="SAM" id="Coils"/>
    </source>
</evidence>
<dbReference type="InterPro" id="IPR027065">
    <property type="entry name" value="Lon_Prtase"/>
</dbReference>
<dbReference type="RefSeq" id="WP_011367913.1">
    <property type="nucleotide sequence ID" value="NC_007519.1"/>
</dbReference>
<reference evidence="6 7" key="1">
    <citation type="journal article" date="2011" name="J. Bacteriol.">
        <title>Complete genome sequence and updated annotation of Desulfovibrio alaskensis G20.</title>
        <authorList>
            <person name="Hauser L.J."/>
            <person name="Land M.L."/>
            <person name="Brown S.D."/>
            <person name="Larimer F."/>
            <person name="Keller K.L."/>
            <person name="Rapp-Giles B.J."/>
            <person name="Price M.N."/>
            <person name="Lin M."/>
            <person name="Bruce D.C."/>
            <person name="Detter J.C."/>
            <person name="Tapia R."/>
            <person name="Han C.S."/>
            <person name="Goodwin L.A."/>
            <person name="Cheng J.F."/>
            <person name="Pitluck S."/>
            <person name="Copeland A."/>
            <person name="Lucas S."/>
            <person name="Nolan M."/>
            <person name="Lapidus A.L."/>
            <person name="Palumbo A.V."/>
            <person name="Wall J.D."/>
        </authorList>
    </citation>
    <scope>NUCLEOTIDE SEQUENCE [LARGE SCALE GENOMIC DNA]</scope>
    <source>
        <strain evidence="7">ATCC BAA 1058 / DSM 17464 / G20</strain>
    </source>
</reference>
<keyword evidence="2" id="KW-0378">Hydrolase</keyword>
<dbReference type="Pfam" id="PF05362">
    <property type="entry name" value="Lon_C"/>
    <property type="match status" value="1"/>
</dbReference>
<dbReference type="InterPro" id="IPR046843">
    <property type="entry name" value="LonB_AAA-LID"/>
</dbReference>
<feature type="active site" evidence="2">
    <location>
        <position position="668"/>
    </location>
</feature>
<dbReference type="InterPro" id="IPR008269">
    <property type="entry name" value="Lon_proteolytic"/>
</dbReference>
<evidence type="ECO:0000313" key="6">
    <source>
        <dbReference type="EMBL" id="ABB38804.1"/>
    </source>
</evidence>
<feature type="region of interest" description="Disordered" evidence="4">
    <location>
        <begin position="808"/>
        <end position="829"/>
    </location>
</feature>
<dbReference type="PANTHER" id="PTHR10046">
    <property type="entry name" value="ATP DEPENDENT LON PROTEASE FAMILY MEMBER"/>
    <property type="match status" value="1"/>
</dbReference>
<organism evidence="6 7">
    <name type="scientific">Oleidesulfovibrio alaskensis (strain ATCC BAA-1058 / DSM 17464 / G20)</name>
    <name type="common">Desulfovibrio alaskensis</name>
    <dbReference type="NCBI Taxonomy" id="207559"/>
    <lineage>
        <taxon>Bacteria</taxon>
        <taxon>Pseudomonadati</taxon>
        <taxon>Thermodesulfobacteriota</taxon>
        <taxon>Desulfovibrionia</taxon>
        <taxon>Desulfovibrionales</taxon>
        <taxon>Desulfovibrionaceae</taxon>
        <taxon>Oleidesulfovibrio</taxon>
    </lineage>
</organism>
<dbReference type="InterPro" id="IPR046844">
    <property type="entry name" value="Lon-like_helical"/>
</dbReference>
<evidence type="ECO:0000256" key="1">
    <source>
        <dbReference type="ARBA" id="ARBA00022670"/>
    </source>
</evidence>
<dbReference type="GO" id="GO:0030163">
    <property type="term" value="P:protein catabolic process"/>
    <property type="evidence" value="ECO:0007669"/>
    <property type="project" value="InterPro"/>
</dbReference>
<dbReference type="InterPro" id="IPR014721">
    <property type="entry name" value="Ribsml_uS5_D2-typ_fold_subgr"/>
</dbReference>
<accession>Q30ZU2</accession>
<name>Q30ZU2_OLEA2</name>
<dbReference type="Gene3D" id="1.10.8.60">
    <property type="match status" value="1"/>
</dbReference>
<feature type="active site" evidence="2">
    <location>
        <position position="711"/>
    </location>
</feature>
<dbReference type="Pfam" id="PF13654">
    <property type="entry name" value="AAA_32"/>
    <property type="match status" value="1"/>
</dbReference>
<dbReference type="GO" id="GO:0006508">
    <property type="term" value="P:proteolysis"/>
    <property type="evidence" value="ECO:0007669"/>
    <property type="project" value="UniProtKB-KW"/>
</dbReference>
<comment type="catalytic activity">
    <reaction evidence="2">
        <text>Hydrolysis of proteins in presence of ATP.</text>
        <dbReference type="EC" id="3.4.21.53"/>
    </reaction>
</comment>
<dbReference type="Gene3D" id="3.40.50.300">
    <property type="entry name" value="P-loop containing nucleotide triphosphate hydrolases"/>
    <property type="match status" value="2"/>
</dbReference>
<gene>
    <name evidence="6" type="ordered locus">Dde_2007</name>
</gene>
<dbReference type="EC" id="3.4.21.53" evidence="2"/>
<dbReference type="PRINTS" id="PR00830">
    <property type="entry name" value="ENDOLAPTASE"/>
</dbReference>
<comment type="similarity">
    <text evidence="2">Belongs to the peptidase S16 family.</text>
</comment>
<dbReference type="eggNOG" id="COG1067">
    <property type="taxonomic scope" value="Bacteria"/>
</dbReference>
<dbReference type="Proteomes" id="UP000002710">
    <property type="component" value="Chromosome"/>
</dbReference>
<dbReference type="SUPFAM" id="SSF54211">
    <property type="entry name" value="Ribosomal protein S5 domain 2-like"/>
    <property type="match status" value="1"/>
</dbReference>
<dbReference type="KEGG" id="dde:Dde_2007"/>
<proteinExistence type="inferred from homology"/>
<keyword evidence="7" id="KW-1185">Reference proteome</keyword>
<dbReference type="HOGENOM" id="CLU_014785_0_1_7"/>
<evidence type="ECO:0000256" key="4">
    <source>
        <dbReference type="SAM" id="MobiDB-lite"/>
    </source>
</evidence>
<dbReference type="GO" id="GO:0005524">
    <property type="term" value="F:ATP binding"/>
    <property type="evidence" value="ECO:0007669"/>
    <property type="project" value="InterPro"/>
</dbReference>
<keyword evidence="3" id="KW-0175">Coiled coil</keyword>
<dbReference type="AlphaFoldDB" id="Q30ZU2"/>
<dbReference type="EMBL" id="CP000112">
    <property type="protein sequence ID" value="ABB38804.1"/>
    <property type="molecule type" value="Genomic_DNA"/>
</dbReference>